<dbReference type="GeneID" id="95763103"/>
<evidence type="ECO:0000313" key="2">
    <source>
        <dbReference type="Proteomes" id="UP000305131"/>
    </source>
</evidence>
<dbReference type="NCBIfam" id="TIGR04360">
    <property type="entry name" value="other_trbK"/>
    <property type="match status" value="1"/>
</dbReference>
<dbReference type="OrthoDB" id="9815800at2"/>
<dbReference type="Proteomes" id="UP000305131">
    <property type="component" value="Unassembled WGS sequence"/>
</dbReference>
<evidence type="ECO:0008006" key="3">
    <source>
        <dbReference type="Google" id="ProtNLM"/>
    </source>
</evidence>
<evidence type="ECO:0000313" key="1">
    <source>
        <dbReference type="EMBL" id="TLX44878.1"/>
    </source>
</evidence>
<protein>
    <recommendedName>
        <fullName evidence="3">Entry exclusion protein TrbK-alt</fullName>
    </recommendedName>
</protein>
<gene>
    <name evidence="1" type="ORF">FBQ73_00135</name>
</gene>
<dbReference type="RefSeq" id="WP_012115966.1">
    <property type="nucleotide sequence ID" value="NZ_JAIVFN010000002.1"/>
</dbReference>
<dbReference type="EMBL" id="VAUP01000002">
    <property type="protein sequence ID" value="TLX44878.1"/>
    <property type="molecule type" value="Genomic_DNA"/>
</dbReference>
<name>A0A6C1KKN1_XANAU</name>
<dbReference type="AlphaFoldDB" id="A0A6C1KKN1"/>
<dbReference type="Pfam" id="PF20084">
    <property type="entry name" value="TrbK"/>
    <property type="match status" value="1"/>
</dbReference>
<reference evidence="1 2" key="1">
    <citation type="submission" date="2019-05" db="EMBL/GenBank/DDBJ databases">
        <authorList>
            <person name="Zhou X."/>
        </authorList>
    </citation>
    <scope>NUCLEOTIDE SEQUENCE [LARGE SCALE GENOMIC DNA]</scope>
    <source>
        <strain evidence="1 2">DSM 432</strain>
    </source>
</reference>
<proteinExistence type="predicted"/>
<dbReference type="InterPro" id="IPR027587">
    <property type="entry name" value="TrbK"/>
</dbReference>
<organism evidence="1 2">
    <name type="scientific">Xanthobacter autotrophicus</name>
    <dbReference type="NCBI Taxonomy" id="280"/>
    <lineage>
        <taxon>Bacteria</taxon>
        <taxon>Pseudomonadati</taxon>
        <taxon>Pseudomonadota</taxon>
        <taxon>Alphaproteobacteria</taxon>
        <taxon>Hyphomicrobiales</taxon>
        <taxon>Xanthobacteraceae</taxon>
        <taxon>Xanthobacter</taxon>
    </lineage>
</organism>
<dbReference type="GeneID" id="95771870"/>
<accession>A0A6C1KKN1</accession>
<comment type="caution">
    <text evidence="1">The sequence shown here is derived from an EMBL/GenBank/DDBJ whole genome shotgun (WGS) entry which is preliminary data.</text>
</comment>
<sequence>MDQGTALRTLVVAGLVGAVIAALAIASGRPHEPTVTISSVKAGNVSSADLKSCATLEMANPIDPRCAALWEANRRRFFGKPVEGATP</sequence>